<name>A0ABW4NLT7_9LACT</name>
<evidence type="ECO:0000313" key="1">
    <source>
        <dbReference type="EMBL" id="MFD1799364.1"/>
    </source>
</evidence>
<keyword evidence="2" id="KW-1185">Reference proteome</keyword>
<dbReference type="EMBL" id="JBHUFF010000013">
    <property type="protein sequence ID" value="MFD1799364.1"/>
    <property type="molecule type" value="Genomic_DNA"/>
</dbReference>
<comment type="caution">
    <text evidence="1">The sequence shown here is derived from an EMBL/GenBank/DDBJ whole genome shotgun (WGS) entry which is preliminary data.</text>
</comment>
<sequence>MLAETRAYRLLANDSELNSLFDALRGGKFDKTGQYIQGIFLDDIPDNFKKVESAPFMRINPIDENPAIYSDDENLAEEQTIQIDWWCTSASQSLQIKKLVDKILKRNGHIQYYSKRYKDPDINLKMNVRKYRVFDFDLEN</sequence>
<organism evidence="1 2">
    <name type="scientific">Carnobacterium antarcticum</name>
    <dbReference type="NCBI Taxonomy" id="2126436"/>
    <lineage>
        <taxon>Bacteria</taxon>
        <taxon>Bacillati</taxon>
        <taxon>Bacillota</taxon>
        <taxon>Bacilli</taxon>
        <taxon>Lactobacillales</taxon>
        <taxon>Carnobacteriaceae</taxon>
        <taxon>Carnobacterium</taxon>
    </lineage>
</organism>
<reference evidence="2" key="1">
    <citation type="journal article" date="2019" name="Int. J. Syst. Evol. Microbiol.">
        <title>The Global Catalogue of Microorganisms (GCM) 10K type strain sequencing project: providing services to taxonomists for standard genome sequencing and annotation.</title>
        <authorList>
            <consortium name="The Broad Institute Genomics Platform"/>
            <consortium name="The Broad Institute Genome Sequencing Center for Infectious Disease"/>
            <person name="Wu L."/>
            <person name="Ma J."/>
        </authorList>
    </citation>
    <scope>NUCLEOTIDE SEQUENCE [LARGE SCALE GENOMIC DNA]</scope>
    <source>
        <strain evidence="2">KCTC 42143</strain>
    </source>
</reference>
<evidence type="ECO:0008006" key="3">
    <source>
        <dbReference type="Google" id="ProtNLM"/>
    </source>
</evidence>
<dbReference type="RefSeq" id="WP_058918436.1">
    <property type="nucleotide sequence ID" value="NZ_JBHSQC010000025.1"/>
</dbReference>
<gene>
    <name evidence="1" type="ORF">ACFSBK_05810</name>
</gene>
<evidence type="ECO:0000313" key="2">
    <source>
        <dbReference type="Proteomes" id="UP001597285"/>
    </source>
</evidence>
<protein>
    <recommendedName>
        <fullName evidence="3">Phage protein</fullName>
    </recommendedName>
</protein>
<accession>A0ABW4NLT7</accession>
<proteinExistence type="predicted"/>
<dbReference type="Proteomes" id="UP001597285">
    <property type="component" value="Unassembled WGS sequence"/>
</dbReference>